<evidence type="ECO:0000313" key="2">
    <source>
        <dbReference type="EMBL" id="RAR03409.1"/>
    </source>
</evidence>
<dbReference type="CDD" id="cd15457">
    <property type="entry name" value="NADAR"/>
    <property type="match status" value="1"/>
</dbReference>
<sequence length="190" mass="21547">MPATTATHSDSTSTSKPATAAEKPVFFWKPNDGNGYLSQWYWSKFSVDGETYVTAEMWMMVHKARCFGDEEIAAQMLATTNPKEHKALGRKVRGFDEDVWDQNKLQIVTQGTYHKFTLSEDAENLRGMLLATGERELVEAAPGDRVWGVGFKEKDAERNRYRWGRNLLGEVLQNVRARLRDDEGKGKGQV</sequence>
<name>A0A364MUP9_STELY</name>
<dbReference type="SUPFAM" id="SSF143990">
    <property type="entry name" value="YbiA-like"/>
    <property type="match status" value="1"/>
</dbReference>
<proteinExistence type="predicted"/>
<accession>A0A364MUP9</accession>
<comment type="caution">
    <text evidence="2">The sequence shown here is derived from an EMBL/GenBank/DDBJ whole genome shotgun (WGS) entry which is preliminary data.</text>
</comment>
<organism evidence="2 3">
    <name type="scientific">Stemphylium lycopersici</name>
    <name type="common">Tomato gray leaf spot disease fungus</name>
    <name type="synonym">Thyrospora lycopersici</name>
    <dbReference type="NCBI Taxonomy" id="183478"/>
    <lineage>
        <taxon>Eukaryota</taxon>
        <taxon>Fungi</taxon>
        <taxon>Dikarya</taxon>
        <taxon>Ascomycota</taxon>
        <taxon>Pezizomycotina</taxon>
        <taxon>Dothideomycetes</taxon>
        <taxon>Pleosporomycetidae</taxon>
        <taxon>Pleosporales</taxon>
        <taxon>Pleosporineae</taxon>
        <taxon>Pleosporaceae</taxon>
        <taxon>Stemphylium</taxon>
    </lineage>
</organism>
<dbReference type="NCBIfam" id="TIGR02464">
    <property type="entry name" value="ribofla_fusion"/>
    <property type="match status" value="1"/>
</dbReference>
<dbReference type="Proteomes" id="UP000249619">
    <property type="component" value="Unassembled WGS sequence"/>
</dbReference>
<reference evidence="3" key="1">
    <citation type="submission" date="2018-05" db="EMBL/GenBank/DDBJ databases">
        <title>Draft genome sequence of Stemphylium lycopersici strain CIDEFI 213.</title>
        <authorList>
            <person name="Medina R."/>
            <person name="Franco M.E.E."/>
            <person name="Lucentini C.G."/>
            <person name="Saparrat M.C.N."/>
            <person name="Balatti P.A."/>
        </authorList>
    </citation>
    <scope>NUCLEOTIDE SEQUENCE [LARGE SCALE GENOMIC DNA]</scope>
    <source>
        <strain evidence="3">CIDEFI 213</strain>
    </source>
</reference>
<evidence type="ECO:0000313" key="3">
    <source>
        <dbReference type="Proteomes" id="UP000249619"/>
    </source>
</evidence>
<feature type="domain" description="NADAR" evidence="1">
    <location>
        <begin position="26"/>
        <end position="180"/>
    </location>
</feature>
<keyword evidence="3" id="KW-1185">Reference proteome</keyword>
<dbReference type="Gene3D" id="1.10.357.40">
    <property type="entry name" value="YbiA-like"/>
    <property type="match status" value="1"/>
</dbReference>
<evidence type="ECO:0000259" key="1">
    <source>
        <dbReference type="Pfam" id="PF08719"/>
    </source>
</evidence>
<dbReference type="InterPro" id="IPR012816">
    <property type="entry name" value="NADAR"/>
</dbReference>
<gene>
    <name evidence="2" type="ORF">DDE83_008245</name>
</gene>
<dbReference type="EMBL" id="QGDH01000183">
    <property type="protein sequence ID" value="RAR03409.1"/>
    <property type="molecule type" value="Genomic_DNA"/>
</dbReference>
<dbReference type="STRING" id="183478.A0A364MUP9"/>
<dbReference type="OrthoDB" id="206452at2759"/>
<dbReference type="AlphaFoldDB" id="A0A364MUP9"/>
<dbReference type="Pfam" id="PF08719">
    <property type="entry name" value="NADAR"/>
    <property type="match status" value="1"/>
</dbReference>
<protein>
    <submittedName>
        <fullName evidence="2">DUF1768-domain-containing protein</fullName>
    </submittedName>
</protein>
<dbReference type="InterPro" id="IPR037238">
    <property type="entry name" value="YbiA-like_sf"/>
</dbReference>